<dbReference type="PANTHER" id="PTHR12110">
    <property type="entry name" value="HYDROXYPYRUVATE ISOMERASE"/>
    <property type="match status" value="1"/>
</dbReference>
<feature type="domain" description="Xylose isomerase-like TIM barrel" evidence="1">
    <location>
        <begin position="44"/>
        <end position="243"/>
    </location>
</feature>
<sequence length="266" mass="30071">MPFKIGISTLCALNSPLNRLAEIMSRKPNSLWEFVDDGIHFLNSEEKLLFVKRLASDLSIELSMHAPYAAVNIAATNPVSRKHSWDLTLMCIDHARRLDCKYIVFHSGLKDAFTFIFKDLDEPKYESILFLARVGDECEKYGITPLLENSASPRAIILTPDDFLSFFEISSSFKMALDIPHAMLRGYFEQYLNRLSHRIAYFHISDNDGKQDLHLALSRGSLDWAGALEKIGRRGLSGPLIIENLSWSDVETSLAALADKLQLSFN</sequence>
<protein>
    <recommendedName>
        <fullName evidence="1">Xylose isomerase-like TIM barrel domain-containing protein</fullName>
    </recommendedName>
</protein>
<dbReference type="InterPro" id="IPR013022">
    <property type="entry name" value="Xyl_isomerase-like_TIM-brl"/>
</dbReference>
<dbReference type="InterPro" id="IPR050312">
    <property type="entry name" value="IolE/XylAMocC-like"/>
</dbReference>
<evidence type="ECO:0000313" key="2">
    <source>
        <dbReference type="EMBL" id="RLE54802.1"/>
    </source>
</evidence>
<dbReference type="Proteomes" id="UP000269499">
    <property type="component" value="Unassembled WGS sequence"/>
</dbReference>
<dbReference type="AlphaFoldDB" id="A0A497F6G0"/>
<evidence type="ECO:0000313" key="3">
    <source>
        <dbReference type="Proteomes" id="UP000269499"/>
    </source>
</evidence>
<evidence type="ECO:0000259" key="1">
    <source>
        <dbReference type="Pfam" id="PF01261"/>
    </source>
</evidence>
<gene>
    <name evidence="2" type="ORF">DRJ26_01515</name>
</gene>
<dbReference type="Gene3D" id="3.20.20.150">
    <property type="entry name" value="Divalent-metal-dependent TIM barrel enzymes"/>
    <property type="match status" value="1"/>
</dbReference>
<organism evidence="2 3">
    <name type="scientific">Thermoproteota archaeon</name>
    <dbReference type="NCBI Taxonomy" id="2056631"/>
    <lineage>
        <taxon>Archaea</taxon>
        <taxon>Thermoproteota</taxon>
    </lineage>
</organism>
<accession>A0A497F6G0</accession>
<dbReference type="EMBL" id="QMRA01000016">
    <property type="protein sequence ID" value="RLE54802.1"/>
    <property type="molecule type" value="Genomic_DNA"/>
</dbReference>
<dbReference type="Pfam" id="PF01261">
    <property type="entry name" value="AP_endonuc_2"/>
    <property type="match status" value="1"/>
</dbReference>
<name>A0A497F6G0_9CREN</name>
<dbReference type="PANTHER" id="PTHR12110:SF21">
    <property type="entry name" value="XYLOSE ISOMERASE-LIKE TIM BARREL DOMAIN-CONTAINING PROTEIN"/>
    <property type="match status" value="1"/>
</dbReference>
<comment type="caution">
    <text evidence="2">The sequence shown here is derived from an EMBL/GenBank/DDBJ whole genome shotgun (WGS) entry which is preliminary data.</text>
</comment>
<dbReference type="SUPFAM" id="SSF51658">
    <property type="entry name" value="Xylose isomerase-like"/>
    <property type="match status" value="1"/>
</dbReference>
<reference evidence="2 3" key="1">
    <citation type="submission" date="2018-06" db="EMBL/GenBank/DDBJ databases">
        <title>Extensive metabolic versatility and redundancy in microbially diverse, dynamic hydrothermal sediments.</title>
        <authorList>
            <person name="Dombrowski N."/>
            <person name="Teske A."/>
            <person name="Baker B.J."/>
        </authorList>
    </citation>
    <scope>NUCLEOTIDE SEQUENCE [LARGE SCALE GENOMIC DNA]</scope>
    <source>
        <strain evidence="2">B20_G2</strain>
    </source>
</reference>
<dbReference type="InterPro" id="IPR036237">
    <property type="entry name" value="Xyl_isomerase-like_sf"/>
</dbReference>
<proteinExistence type="predicted"/>